<dbReference type="PANTHER" id="PTHR10217:SF435">
    <property type="entry name" value="POTASSIUM VOLTAGE-GATED CHANNEL PROTEIN EAG"/>
    <property type="match status" value="1"/>
</dbReference>
<dbReference type="PANTHER" id="PTHR10217">
    <property type="entry name" value="VOLTAGE AND LIGAND GATED POTASSIUM CHANNEL"/>
    <property type="match status" value="1"/>
</dbReference>
<dbReference type="GO" id="GO:0005249">
    <property type="term" value="F:voltage-gated potassium channel activity"/>
    <property type="evidence" value="ECO:0007669"/>
    <property type="project" value="TreeGrafter"/>
</dbReference>
<dbReference type="CDD" id="cd00038">
    <property type="entry name" value="CAP_ED"/>
    <property type="match status" value="1"/>
</dbReference>
<keyword evidence="3" id="KW-1185">Reference proteome</keyword>
<reference evidence="2 3" key="1">
    <citation type="submission" date="2017-07" db="EMBL/GenBank/DDBJ databases">
        <title>Annotated genome sequence of Bacterioplanes sanyensis isolated from Red Sea.</title>
        <authorList>
            <person name="Rehman Z.U."/>
        </authorList>
    </citation>
    <scope>NUCLEOTIDE SEQUENCE [LARGE SCALE GENOMIC DNA]</scope>
    <source>
        <strain evidence="2 3">NV9</strain>
    </source>
</reference>
<protein>
    <submittedName>
        <fullName evidence="2">Cyclic nucleotide-binding protein</fullName>
    </submittedName>
</protein>
<dbReference type="GO" id="GO:0005886">
    <property type="term" value="C:plasma membrane"/>
    <property type="evidence" value="ECO:0007669"/>
    <property type="project" value="TreeGrafter"/>
</dbReference>
<accession>A0A222FFT9</accession>
<dbReference type="InterPro" id="IPR014710">
    <property type="entry name" value="RmlC-like_jellyroll"/>
</dbReference>
<proteinExistence type="predicted"/>
<dbReference type="InterPro" id="IPR000595">
    <property type="entry name" value="cNMP-bd_dom"/>
</dbReference>
<evidence type="ECO:0000313" key="2">
    <source>
        <dbReference type="EMBL" id="ASP37281.1"/>
    </source>
</evidence>
<dbReference type="Proteomes" id="UP000202440">
    <property type="component" value="Chromosome"/>
</dbReference>
<dbReference type="OrthoDB" id="6978933at2"/>
<name>A0A222FFT9_9GAMM</name>
<evidence type="ECO:0000313" key="3">
    <source>
        <dbReference type="Proteomes" id="UP000202440"/>
    </source>
</evidence>
<dbReference type="EMBL" id="CP022530">
    <property type="protein sequence ID" value="ASP37281.1"/>
    <property type="molecule type" value="Genomic_DNA"/>
</dbReference>
<dbReference type="GO" id="GO:0042391">
    <property type="term" value="P:regulation of membrane potential"/>
    <property type="evidence" value="ECO:0007669"/>
    <property type="project" value="TreeGrafter"/>
</dbReference>
<dbReference type="SMART" id="SM00100">
    <property type="entry name" value="cNMP"/>
    <property type="match status" value="1"/>
</dbReference>
<dbReference type="Pfam" id="PF00027">
    <property type="entry name" value="cNMP_binding"/>
    <property type="match status" value="1"/>
</dbReference>
<dbReference type="SUPFAM" id="SSF51206">
    <property type="entry name" value="cAMP-binding domain-like"/>
    <property type="match status" value="1"/>
</dbReference>
<sequence length="158" mass="17432">MREHSTGYLDELISMLAECSMFDMFTPQELRTAAPYFHLDQIPAGNVLFREGDAGNYMGIIHSGKVGVMKSDSNNKNVPVALLTQNKTFGEMAVLDGERRSASCIAKSNCALLVLSRESLDRMCEESPKIAAKVIRAVAVSLSRRLRVMDYRLANSLG</sequence>
<dbReference type="RefSeq" id="WP_094058499.1">
    <property type="nucleotide sequence ID" value="NZ_CP022530.1"/>
</dbReference>
<dbReference type="KEGG" id="bsan:CHH28_00645"/>
<dbReference type="InterPro" id="IPR050818">
    <property type="entry name" value="KCNH_animal-type"/>
</dbReference>
<evidence type="ECO:0000259" key="1">
    <source>
        <dbReference type="PROSITE" id="PS50042"/>
    </source>
</evidence>
<feature type="domain" description="Cyclic nucleotide-binding" evidence="1">
    <location>
        <begin position="21"/>
        <end position="123"/>
    </location>
</feature>
<organism evidence="2 3">
    <name type="scientific">Bacterioplanes sanyensis</name>
    <dbReference type="NCBI Taxonomy" id="1249553"/>
    <lineage>
        <taxon>Bacteria</taxon>
        <taxon>Pseudomonadati</taxon>
        <taxon>Pseudomonadota</taxon>
        <taxon>Gammaproteobacteria</taxon>
        <taxon>Oceanospirillales</taxon>
        <taxon>Oceanospirillaceae</taxon>
        <taxon>Bacterioplanes</taxon>
    </lineage>
</organism>
<dbReference type="PROSITE" id="PS50042">
    <property type="entry name" value="CNMP_BINDING_3"/>
    <property type="match status" value="1"/>
</dbReference>
<dbReference type="Gene3D" id="2.60.120.10">
    <property type="entry name" value="Jelly Rolls"/>
    <property type="match status" value="1"/>
</dbReference>
<dbReference type="InterPro" id="IPR018490">
    <property type="entry name" value="cNMP-bd_dom_sf"/>
</dbReference>
<gene>
    <name evidence="2" type="ORF">CHH28_00645</name>
</gene>
<dbReference type="AlphaFoldDB" id="A0A222FFT9"/>